<organism evidence="2 3">
    <name type="scientific">Parastrongyloides trichosuri</name>
    <name type="common">Possum-specific nematode worm</name>
    <dbReference type="NCBI Taxonomy" id="131310"/>
    <lineage>
        <taxon>Eukaryota</taxon>
        <taxon>Metazoa</taxon>
        <taxon>Ecdysozoa</taxon>
        <taxon>Nematoda</taxon>
        <taxon>Chromadorea</taxon>
        <taxon>Rhabditida</taxon>
        <taxon>Tylenchina</taxon>
        <taxon>Panagrolaimomorpha</taxon>
        <taxon>Strongyloidoidea</taxon>
        <taxon>Strongyloididae</taxon>
        <taxon>Parastrongyloides</taxon>
    </lineage>
</organism>
<protein>
    <submittedName>
        <fullName evidence="3">VWFA domain-containing protein</fullName>
    </submittedName>
</protein>
<reference evidence="3" key="1">
    <citation type="submission" date="2017-02" db="UniProtKB">
        <authorList>
            <consortium name="WormBaseParasite"/>
        </authorList>
    </citation>
    <scope>IDENTIFICATION</scope>
</reference>
<sequence length="223" mass="25015">MKIILFLLTLLPLTFGYVKDRHLFGCREYNSVFLIDSSLDGSKVLFDQINIIDLFYENGNKKTENIFLMITDQGANTVVNNYSFVGPNDQNSLNMQVNSALHNPVASGDISYFELINELNKTEILLSPDLMNANVVIFISSHINDIATTAPLLKYIENNAAIVMAVIYDEKYRSDAVSLVGSNDNVYTFNLQSDTDYSKVTSWIRNTICIPPSMATTKGLMRV</sequence>
<feature type="signal peptide" evidence="1">
    <location>
        <begin position="1"/>
        <end position="16"/>
    </location>
</feature>
<keyword evidence="2" id="KW-1185">Reference proteome</keyword>
<dbReference type="Proteomes" id="UP000038045">
    <property type="component" value="Unplaced"/>
</dbReference>
<accession>A0A0N4ZPL9</accession>
<dbReference type="WBParaSite" id="PTRK_0001047700.1">
    <property type="protein sequence ID" value="PTRK_0001047700.1"/>
    <property type="gene ID" value="PTRK_0001047700"/>
</dbReference>
<evidence type="ECO:0000313" key="3">
    <source>
        <dbReference type="WBParaSite" id="PTRK_0001047700.1"/>
    </source>
</evidence>
<evidence type="ECO:0000256" key="1">
    <source>
        <dbReference type="SAM" id="SignalP"/>
    </source>
</evidence>
<proteinExistence type="predicted"/>
<keyword evidence="1" id="KW-0732">Signal</keyword>
<name>A0A0N4ZPL9_PARTI</name>
<dbReference type="AlphaFoldDB" id="A0A0N4ZPL9"/>
<evidence type="ECO:0000313" key="2">
    <source>
        <dbReference type="Proteomes" id="UP000038045"/>
    </source>
</evidence>
<feature type="chain" id="PRO_5005892034" evidence="1">
    <location>
        <begin position="17"/>
        <end position="223"/>
    </location>
</feature>